<evidence type="ECO:0000256" key="6">
    <source>
        <dbReference type="ARBA" id="ARBA00022840"/>
    </source>
</evidence>
<evidence type="ECO:0000256" key="9">
    <source>
        <dbReference type="ARBA" id="ARBA00023136"/>
    </source>
</evidence>
<dbReference type="Pfam" id="PF23321">
    <property type="entry name" value="R1_ABCA1"/>
    <property type="match status" value="1"/>
</dbReference>
<dbReference type="PANTHER" id="PTHR19229:SF274">
    <property type="entry name" value="ABC-TYPE ORGANIC ANION TRANSPORTER ABCA8"/>
    <property type="match status" value="1"/>
</dbReference>
<accession>A0A7F8QQM2</accession>
<feature type="transmembrane region" description="Helical" evidence="11">
    <location>
        <begin position="540"/>
        <end position="563"/>
    </location>
</feature>
<dbReference type="SMART" id="SM00382">
    <property type="entry name" value="AAA"/>
    <property type="match status" value="1"/>
</dbReference>
<feature type="transmembrane region" description="Helical" evidence="11">
    <location>
        <begin position="220"/>
        <end position="240"/>
    </location>
</feature>
<feature type="region of interest" description="Disordered" evidence="10">
    <location>
        <begin position="1079"/>
        <end position="1099"/>
    </location>
</feature>
<evidence type="ECO:0000256" key="8">
    <source>
        <dbReference type="ARBA" id="ARBA00022989"/>
    </source>
</evidence>
<keyword evidence="9 11" id="KW-0472">Membrane</keyword>
<dbReference type="InterPro" id="IPR027417">
    <property type="entry name" value="P-loop_NTPase"/>
</dbReference>
<dbReference type="GO" id="GO:0140359">
    <property type="term" value="F:ABC-type transporter activity"/>
    <property type="evidence" value="ECO:0007669"/>
    <property type="project" value="InterPro"/>
</dbReference>
<feature type="transmembrane region" description="Helical" evidence="11">
    <location>
        <begin position="393"/>
        <end position="415"/>
    </location>
</feature>
<evidence type="ECO:0000256" key="1">
    <source>
        <dbReference type="ARBA" id="ARBA00004141"/>
    </source>
</evidence>
<dbReference type="InterPro" id="IPR003439">
    <property type="entry name" value="ABC_transporter-like_ATP-bd"/>
</dbReference>
<feature type="transmembrane region" description="Helical" evidence="11">
    <location>
        <begin position="612"/>
        <end position="632"/>
    </location>
</feature>
<keyword evidence="7" id="KW-1278">Translocase</keyword>
<dbReference type="KEGG" id="lww:102744928"/>
<dbReference type="GO" id="GO:0005743">
    <property type="term" value="C:mitochondrial inner membrane"/>
    <property type="evidence" value="ECO:0007669"/>
    <property type="project" value="TreeGrafter"/>
</dbReference>
<feature type="transmembrane region" description="Helical" evidence="11">
    <location>
        <begin position="584"/>
        <end position="606"/>
    </location>
</feature>
<evidence type="ECO:0000256" key="5">
    <source>
        <dbReference type="ARBA" id="ARBA00022741"/>
    </source>
</evidence>
<dbReference type="OrthoDB" id="8061355at2759"/>
<evidence type="ECO:0000313" key="14">
    <source>
        <dbReference type="RefSeq" id="XP_030882573.1"/>
    </source>
</evidence>
<dbReference type="PANTHER" id="PTHR19229">
    <property type="entry name" value="ATP-BINDING CASSETTE TRANSPORTER SUBFAMILY A ABCA"/>
    <property type="match status" value="1"/>
</dbReference>
<feature type="transmembrane region" description="Helical" evidence="11">
    <location>
        <begin position="290"/>
        <end position="316"/>
    </location>
</feature>
<name>A0A7F8QQM2_LEPWE</name>
<comment type="similarity">
    <text evidence="2">Belongs to the ABC transporter superfamily. ABCA family.</text>
</comment>
<evidence type="ECO:0000256" key="3">
    <source>
        <dbReference type="ARBA" id="ARBA00022448"/>
    </source>
</evidence>
<sequence length="1099" mass="125875">MIKREMSVCQQTWALLCKNLLKKWRMKRESLMEWLTPLLLLLCLYLYPTNHKVNDFSSLPAVNLGPVDSFKDSTFSIIYTPVTNTTQQIMSKVALASFMKGIKVLRLSNEENIKELMPDYPEEVIQVIFTNTFSYHLKFLLGYRIPTKKEHRDHEAHCFKMSGDVNCQVSQYWERGFVALQAAIIETATNHSVMEELMSVTGKNMKIHPFVSQGGIATDFFIFFCVISFSSFTYYASLNITRERKKMKGLMRMMGLRDSAFWLSWGLLYGVFIFIMALFLALIIKSVQFVILTGFMAIFTLFFLYGLSLMTLAFLMSVLVKKSFLTGLVMFLLTVFWGSLGFTALYRQLPTSLEWILSFLSPFAFMLGMAQLLRSDYDLNSNAFPNPSDYSNLIIATNFMLAFDLFFYVALTIYFEKILPNEYGHGYPLLFFLKSSFWSREQKADHVVLEDEIDSDPSSNDSFEPMPPEFHGKEAISISPNCKCYGVIDRRSNPYEFQGYSMPWLILTSSRTPYIAMSSIDDYKSKAQSQLWISGLFPFSAYWCGQALVDVPMYCLIFLLMYLMDYSLNAQDTLFTVVNQIIQILCAVGYAASLIFLTYVISFIFRKGKRNSGIWSFCFCMITIFSVFILLFERYGHVTLYCVTFLVPHATLIGCMFLYFQVFIFYFQNEESRSIELFLVFLIPFLHFIIFLFILRCLEWKFGKKPMRKDPFFRISPRSNDVYQNPEAPEGEDEDVQLERMRTADALNSTNFDEKPVIISSCLRKEYAGKRICCFSKRKKKIATRNVSFCVRKGAVLGLLGHNGAGKSTSIKVVTGDTKPTAGQVLLKGSSGEGSLGFLGYCPQENVLWPNLTMKEHLEVFAAIKGLRKADAAITISRLVDALKLQDQLKLPVKALSEGIKEQVCFALSILGNPSVVLLDEPSTGVDPEGQQQMWQVIRATFKDTERGALLTTHYMAEAEAVCDRVAIVVSGELRCIGSIQHLKSKFGKNYLLEMKVKTPEQRESLHREILRVFPQAARQERYSSVMVYKLPVENVRPLAQAFCTLEKVKQSFDLEEYSLSQSTLEQVFLELSKEQELDDFEEELDPSVRRKLLPQEDP</sequence>
<keyword evidence="8 11" id="KW-1133">Transmembrane helix</keyword>
<organism evidence="13 14">
    <name type="scientific">Leptonychotes weddellii</name>
    <name type="common">Weddell seal</name>
    <name type="synonym">Otaria weddellii</name>
    <dbReference type="NCBI Taxonomy" id="9713"/>
    <lineage>
        <taxon>Eukaryota</taxon>
        <taxon>Metazoa</taxon>
        <taxon>Chordata</taxon>
        <taxon>Craniata</taxon>
        <taxon>Vertebrata</taxon>
        <taxon>Euteleostomi</taxon>
        <taxon>Mammalia</taxon>
        <taxon>Eutheria</taxon>
        <taxon>Laurasiatheria</taxon>
        <taxon>Carnivora</taxon>
        <taxon>Caniformia</taxon>
        <taxon>Pinnipedia</taxon>
        <taxon>Phocidae</taxon>
        <taxon>Monachinae</taxon>
        <taxon>Lobodontini</taxon>
        <taxon>Leptonychotes</taxon>
    </lineage>
</organism>
<keyword evidence="3" id="KW-0813">Transport</keyword>
<keyword evidence="5" id="KW-0547">Nucleotide-binding</keyword>
<dbReference type="InterPro" id="IPR013525">
    <property type="entry name" value="ABC2_TM"/>
</dbReference>
<evidence type="ECO:0000259" key="12">
    <source>
        <dbReference type="PROSITE" id="PS50893"/>
    </source>
</evidence>
<evidence type="ECO:0000313" key="13">
    <source>
        <dbReference type="Proteomes" id="UP000245341"/>
    </source>
</evidence>
<dbReference type="Proteomes" id="UP000245341">
    <property type="component" value="Unplaced"/>
</dbReference>
<gene>
    <name evidence="14" type="primary">LOC102744928</name>
</gene>
<dbReference type="InterPro" id="IPR003593">
    <property type="entry name" value="AAA+_ATPase"/>
</dbReference>
<feature type="transmembrane region" description="Helical" evidence="11">
    <location>
        <begin position="639"/>
        <end position="666"/>
    </location>
</feature>
<dbReference type="GeneID" id="102744928"/>
<evidence type="ECO:0000256" key="7">
    <source>
        <dbReference type="ARBA" id="ARBA00022967"/>
    </source>
</evidence>
<dbReference type="GO" id="GO:0016887">
    <property type="term" value="F:ATP hydrolysis activity"/>
    <property type="evidence" value="ECO:0007669"/>
    <property type="project" value="InterPro"/>
</dbReference>
<dbReference type="PROSITE" id="PS50893">
    <property type="entry name" value="ABC_TRANSPORTER_2"/>
    <property type="match status" value="1"/>
</dbReference>
<evidence type="ECO:0000256" key="11">
    <source>
        <dbReference type="SAM" id="Phobius"/>
    </source>
</evidence>
<dbReference type="Pfam" id="PF12698">
    <property type="entry name" value="ABC2_membrane_3"/>
    <property type="match status" value="1"/>
</dbReference>
<proteinExistence type="inferred from homology"/>
<keyword evidence="6" id="KW-0067">ATP-binding</keyword>
<evidence type="ECO:0000256" key="4">
    <source>
        <dbReference type="ARBA" id="ARBA00022692"/>
    </source>
</evidence>
<dbReference type="Gene3D" id="3.40.50.300">
    <property type="entry name" value="P-loop containing nucleotide triphosphate hydrolases"/>
    <property type="match status" value="1"/>
</dbReference>
<feature type="transmembrane region" description="Helical" evidence="11">
    <location>
        <begin position="261"/>
        <end position="284"/>
    </location>
</feature>
<keyword evidence="4 11" id="KW-0812">Transmembrane</keyword>
<evidence type="ECO:0000256" key="10">
    <source>
        <dbReference type="SAM" id="MobiDB-lite"/>
    </source>
</evidence>
<dbReference type="GO" id="GO:0005524">
    <property type="term" value="F:ATP binding"/>
    <property type="evidence" value="ECO:0007669"/>
    <property type="project" value="UniProtKB-KW"/>
</dbReference>
<dbReference type="GO" id="GO:0005319">
    <property type="term" value="F:lipid transporter activity"/>
    <property type="evidence" value="ECO:0007669"/>
    <property type="project" value="TreeGrafter"/>
</dbReference>
<dbReference type="SUPFAM" id="SSF52540">
    <property type="entry name" value="P-loop containing nucleoside triphosphate hydrolases"/>
    <property type="match status" value="1"/>
</dbReference>
<dbReference type="Pfam" id="PF00005">
    <property type="entry name" value="ABC_tran"/>
    <property type="match status" value="1"/>
</dbReference>
<comment type="subcellular location">
    <subcellularLocation>
        <location evidence="1">Membrane</location>
        <topology evidence="1">Multi-pass membrane protein</topology>
    </subcellularLocation>
</comment>
<reference evidence="14" key="1">
    <citation type="submission" date="2025-08" db="UniProtKB">
        <authorList>
            <consortium name="RefSeq"/>
        </authorList>
    </citation>
    <scope>IDENTIFICATION</scope>
    <source>
        <tissue evidence="14">Liver</tissue>
    </source>
</reference>
<keyword evidence="13" id="KW-1185">Reference proteome</keyword>
<dbReference type="RefSeq" id="XP_030882573.1">
    <property type="nucleotide sequence ID" value="XM_031026713.1"/>
</dbReference>
<dbReference type="AlphaFoldDB" id="A0A7F8QQM2"/>
<feature type="domain" description="ABC transporter" evidence="12">
    <location>
        <begin position="763"/>
        <end position="996"/>
    </location>
</feature>
<dbReference type="FunFam" id="3.40.50.300:FF:000335">
    <property type="entry name" value="ATP binding cassette subfamily A member 5"/>
    <property type="match status" value="1"/>
</dbReference>
<feature type="transmembrane region" description="Helical" evidence="11">
    <location>
        <begin position="328"/>
        <end position="349"/>
    </location>
</feature>
<protein>
    <submittedName>
        <fullName evidence="14">ATP-binding cassette sub-family A member 8-like</fullName>
    </submittedName>
</protein>
<feature type="transmembrane region" description="Helical" evidence="11">
    <location>
        <begin position="678"/>
        <end position="698"/>
    </location>
</feature>
<dbReference type="CDD" id="cd03263">
    <property type="entry name" value="ABC_subfamily_A"/>
    <property type="match status" value="1"/>
</dbReference>
<evidence type="ECO:0000256" key="2">
    <source>
        <dbReference type="ARBA" id="ARBA00008869"/>
    </source>
</evidence>
<dbReference type="InterPro" id="IPR026082">
    <property type="entry name" value="ABCA"/>
</dbReference>
<feature type="transmembrane region" description="Helical" evidence="11">
    <location>
        <begin position="355"/>
        <end position="373"/>
    </location>
</feature>
<dbReference type="InterPro" id="IPR056264">
    <property type="entry name" value="R2_ABCA1-4-like"/>
</dbReference>